<dbReference type="InterPro" id="IPR008828">
    <property type="entry name" value="Sin1/Avo1"/>
</dbReference>
<sequence length="508" mass="56818">MAFYEDKRWLLKHIRHSFITGDESQLCEHVLLNNDFPLPKSDYDSDDDQVIVDDDLSAGLSDSPEIVNSTMHRPRTYTAIRLEKIKRDREECCGTKTIVWSLTKDQTVPNAELDELFAKRESNRLKARGVSQLSSLLSKTPAVPPNPFAPYARFDGAYYAGDIVVKKIKIFLTILPPTAPVLSLEISVVATAKISDLIGLICWQYTSQIREPHLPYDSVDAYKLLFAEEDGEFDFDFPCLEKSEVVSKFQFSCLALVSSRTRETIAPFTPNLVAKVVVLPSRDLIEVVLPNGGIGLTVSDLIKLTELQCTSKALANRLKTKTYVMRDKADPNNALLSLNAKLLECRSRDFVLAPSETRTEEIRMRKHLLVMEAALYESYSVSLLQRMRGGTEIHLGISGDKIEVNPVSKSSGFGLLAGGGFAKPVTYNMDSIADCSIVEEKYGRKSVVRLVHRTPAGEYKNLDFECNHDTARTIDQKCKHILNLLSSVTRQEYLEMDAGKKSGKKGIP</sequence>
<feature type="domain" description="CRIM" evidence="2">
    <location>
        <begin position="131"/>
        <end position="263"/>
    </location>
</feature>
<dbReference type="GO" id="GO:0038203">
    <property type="term" value="P:TORC2 signaling"/>
    <property type="evidence" value="ECO:0007669"/>
    <property type="project" value="TreeGrafter"/>
</dbReference>
<dbReference type="Pfam" id="PF16978">
    <property type="entry name" value="CRIM"/>
    <property type="match status" value="1"/>
</dbReference>
<proteinExistence type="inferred from homology"/>
<feature type="domain" description="SIN1-type PH" evidence="3">
    <location>
        <begin position="375"/>
        <end position="483"/>
    </location>
</feature>
<dbReference type="OrthoDB" id="241990at2759"/>
<reference evidence="4" key="1">
    <citation type="submission" date="2020-11" db="EMBL/GenBank/DDBJ databases">
        <authorList>
            <person name="Tran Van P."/>
        </authorList>
    </citation>
    <scope>NUCLEOTIDE SEQUENCE</scope>
</reference>
<dbReference type="InterPro" id="IPR031313">
    <property type="entry name" value="Sin1_PH_dom"/>
</dbReference>
<protein>
    <recommendedName>
        <fullName evidence="6">Stress-activated map kinase-interacting protein 1</fullName>
    </recommendedName>
</protein>
<accession>A0A7R9GD02</accession>
<organism evidence="4">
    <name type="scientific">Notodromas monacha</name>
    <dbReference type="NCBI Taxonomy" id="399045"/>
    <lineage>
        <taxon>Eukaryota</taxon>
        <taxon>Metazoa</taxon>
        <taxon>Ecdysozoa</taxon>
        <taxon>Arthropoda</taxon>
        <taxon>Crustacea</taxon>
        <taxon>Oligostraca</taxon>
        <taxon>Ostracoda</taxon>
        <taxon>Podocopa</taxon>
        <taxon>Podocopida</taxon>
        <taxon>Cypridocopina</taxon>
        <taxon>Cypridoidea</taxon>
        <taxon>Cyprididae</taxon>
        <taxon>Notodromas</taxon>
    </lineage>
</organism>
<evidence type="ECO:0008006" key="6">
    <source>
        <dbReference type="Google" id="ProtNLM"/>
    </source>
</evidence>
<dbReference type="PANTHER" id="PTHR13335">
    <property type="entry name" value="TARGET OF RAPAMYCIN COMPLEX 2 SUBUNIT MAPKAP1"/>
    <property type="match status" value="1"/>
</dbReference>
<dbReference type="Pfam" id="PF16979">
    <property type="entry name" value="SIN1_PH"/>
    <property type="match status" value="1"/>
</dbReference>
<dbReference type="GO" id="GO:0005546">
    <property type="term" value="F:phosphatidylinositol-4,5-bisphosphate binding"/>
    <property type="evidence" value="ECO:0007669"/>
    <property type="project" value="TreeGrafter"/>
</dbReference>
<dbReference type="GO" id="GO:0005737">
    <property type="term" value="C:cytoplasm"/>
    <property type="evidence" value="ECO:0007669"/>
    <property type="project" value="TreeGrafter"/>
</dbReference>
<evidence type="ECO:0000313" key="5">
    <source>
        <dbReference type="Proteomes" id="UP000678499"/>
    </source>
</evidence>
<gene>
    <name evidence="4" type="ORF">NMOB1V02_LOCUS4246</name>
</gene>
<evidence type="ECO:0000313" key="4">
    <source>
        <dbReference type="EMBL" id="CAD7276484.1"/>
    </source>
</evidence>
<evidence type="ECO:0000256" key="1">
    <source>
        <dbReference type="ARBA" id="ARBA00009407"/>
    </source>
</evidence>
<name>A0A7R9GD02_9CRUS</name>
<keyword evidence="5" id="KW-1185">Reference proteome</keyword>
<dbReference type="GO" id="GO:0005886">
    <property type="term" value="C:plasma membrane"/>
    <property type="evidence" value="ECO:0007669"/>
    <property type="project" value="TreeGrafter"/>
</dbReference>
<comment type="similarity">
    <text evidence="1">Belongs to the SIN1 family.</text>
</comment>
<dbReference type="AlphaFoldDB" id="A0A7R9GD02"/>
<dbReference type="EMBL" id="OA882674">
    <property type="protein sequence ID" value="CAD7276484.1"/>
    <property type="molecule type" value="Genomic_DNA"/>
</dbReference>
<dbReference type="PANTHER" id="PTHR13335:SF1">
    <property type="entry name" value="TARGET OF RAPAMYCIN COMPLEX 2 SUBUNIT MAPKAP1"/>
    <property type="match status" value="1"/>
</dbReference>
<evidence type="ECO:0000259" key="2">
    <source>
        <dbReference type="Pfam" id="PF16978"/>
    </source>
</evidence>
<dbReference type="Proteomes" id="UP000678499">
    <property type="component" value="Unassembled WGS sequence"/>
</dbReference>
<evidence type="ECO:0000259" key="3">
    <source>
        <dbReference type="Pfam" id="PF16979"/>
    </source>
</evidence>
<dbReference type="InterPro" id="IPR011993">
    <property type="entry name" value="PH-like_dom_sf"/>
</dbReference>
<dbReference type="InterPro" id="IPR031567">
    <property type="entry name" value="CRIM_dom"/>
</dbReference>
<dbReference type="GO" id="GO:0031932">
    <property type="term" value="C:TORC2 complex"/>
    <property type="evidence" value="ECO:0007669"/>
    <property type="project" value="InterPro"/>
</dbReference>
<dbReference type="Gene3D" id="2.30.29.30">
    <property type="entry name" value="Pleckstrin-homology domain (PH domain)/Phosphotyrosine-binding domain (PTB)"/>
    <property type="match status" value="1"/>
</dbReference>
<dbReference type="EMBL" id="CAJPEX010000637">
    <property type="protein sequence ID" value="CAG0916636.1"/>
    <property type="molecule type" value="Genomic_DNA"/>
</dbReference>